<dbReference type="Gene3D" id="4.10.410.10">
    <property type="entry name" value="Pancreatic trypsin inhibitor Kunitz domain"/>
    <property type="match status" value="1"/>
</dbReference>
<dbReference type="InterPro" id="IPR053014">
    <property type="entry name" value="Cuticle_assoc_divergent"/>
</dbReference>
<dbReference type="Pfam" id="PF14625">
    <property type="entry name" value="Lustrin_cystein"/>
    <property type="match status" value="2"/>
</dbReference>
<evidence type="ECO:0000313" key="3">
    <source>
        <dbReference type="Proteomes" id="UP000030665"/>
    </source>
</evidence>
<dbReference type="STRING" id="36087.A0A077YWI9"/>
<evidence type="ECO:0000313" key="2">
    <source>
        <dbReference type="EMBL" id="CDW52417.1"/>
    </source>
</evidence>
<dbReference type="EMBL" id="HG805822">
    <property type="protein sequence ID" value="CDW52417.1"/>
    <property type="molecule type" value="Genomic_DNA"/>
</dbReference>
<dbReference type="PROSITE" id="PS50279">
    <property type="entry name" value="BPTI_KUNITZ_2"/>
    <property type="match status" value="1"/>
</dbReference>
<accession>A0A077YWI9</accession>
<proteinExistence type="predicted"/>
<feature type="domain" description="BPTI/Kunitz inhibitor" evidence="1">
    <location>
        <begin position="43"/>
        <end position="78"/>
    </location>
</feature>
<dbReference type="SUPFAM" id="SSF57362">
    <property type="entry name" value="BPTI-like"/>
    <property type="match status" value="1"/>
</dbReference>
<dbReference type="PANTHER" id="PTHR46339:SF10">
    <property type="entry name" value="BPTI_KUNITZ INHIBITOR DOMAIN-CONTAINING PROTEIN"/>
    <property type="match status" value="1"/>
</dbReference>
<dbReference type="Proteomes" id="UP000030665">
    <property type="component" value="Unassembled WGS sequence"/>
</dbReference>
<dbReference type="OrthoDB" id="4473401at2759"/>
<reference evidence="2" key="1">
    <citation type="submission" date="2014-01" db="EMBL/GenBank/DDBJ databases">
        <authorList>
            <person name="Aslett M."/>
        </authorList>
    </citation>
    <scope>NUCLEOTIDE SEQUENCE</scope>
</reference>
<dbReference type="SMART" id="SM00289">
    <property type="entry name" value="WR1"/>
    <property type="match status" value="3"/>
</dbReference>
<reference evidence="2" key="2">
    <citation type="submission" date="2014-03" db="EMBL/GenBank/DDBJ databases">
        <title>The whipworm genome and dual-species transcriptomics of an intimate host-pathogen interaction.</title>
        <authorList>
            <person name="Foth B.J."/>
            <person name="Tsai I.J."/>
            <person name="Reid A.J."/>
            <person name="Bancroft A.J."/>
            <person name="Nichol S."/>
            <person name="Tracey A."/>
            <person name="Holroyd N."/>
            <person name="Cotton J.A."/>
            <person name="Stanley E.J."/>
            <person name="Zarowiecki M."/>
            <person name="Liu J.Z."/>
            <person name="Huckvale T."/>
            <person name="Cooper P.J."/>
            <person name="Grencis R.K."/>
            <person name="Berriman M."/>
        </authorList>
    </citation>
    <scope>NUCLEOTIDE SEQUENCE [LARGE SCALE GENOMIC DNA]</scope>
</reference>
<dbReference type="AlphaFoldDB" id="A0A077YWI9"/>
<dbReference type="InterPro" id="IPR002223">
    <property type="entry name" value="Kunitz_BPTI"/>
</dbReference>
<dbReference type="GO" id="GO:0004867">
    <property type="term" value="F:serine-type endopeptidase inhibitor activity"/>
    <property type="evidence" value="ECO:0007669"/>
    <property type="project" value="InterPro"/>
</dbReference>
<dbReference type="SMART" id="SM00131">
    <property type="entry name" value="KU"/>
    <property type="match status" value="1"/>
</dbReference>
<dbReference type="InterPro" id="IPR036880">
    <property type="entry name" value="Kunitz_BPTI_sf"/>
</dbReference>
<dbReference type="InterPro" id="IPR028150">
    <property type="entry name" value="Lustrin_cystein"/>
</dbReference>
<keyword evidence="3" id="KW-1185">Reference proteome</keyword>
<dbReference type="Pfam" id="PF00014">
    <property type="entry name" value="Kunitz_BPTI"/>
    <property type="match status" value="1"/>
</dbReference>
<protein>
    <submittedName>
        <fullName evidence="2">Kunitz BPTI and Lustrin cystein domain containing protein</fullName>
    </submittedName>
</protein>
<evidence type="ECO:0000259" key="1">
    <source>
        <dbReference type="PROSITE" id="PS50279"/>
    </source>
</evidence>
<name>A0A077YWI9_TRITR</name>
<dbReference type="PANTHER" id="PTHR46339">
    <property type="entry name" value="PROTEIN CBG15282-RELATED"/>
    <property type="match status" value="1"/>
</dbReference>
<dbReference type="InterPro" id="IPR006150">
    <property type="entry name" value="Cys_repeat_1"/>
</dbReference>
<organism evidence="2 3">
    <name type="scientific">Trichuris trichiura</name>
    <name type="common">Whipworm</name>
    <name type="synonym">Trichocephalus trichiurus</name>
    <dbReference type="NCBI Taxonomy" id="36087"/>
    <lineage>
        <taxon>Eukaryota</taxon>
        <taxon>Metazoa</taxon>
        <taxon>Ecdysozoa</taxon>
        <taxon>Nematoda</taxon>
        <taxon>Enoplea</taxon>
        <taxon>Dorylaimia</taxon>
        <taxon>Trichinellida</taxon>
        <taxon>Trichuridae</taxon>
        <taxon>Trichuris</taxon>
    </lineage>
</organism>
<sequence length="288" mass="32175">MLSIKSPFGGVFMDAPNTEEPLVEYDEGLQVETIQSVNFPVIRYYFTLSELKCKAFLFRGVGGNFNNFLSYEQCFDYCMPVVCNKEKAALDFNDRLIRCSQTDECPKSHNCIGSICCQFDDDDQFSLLCPDTSVKIDSNGDPILCNVTNPCVPPAFCQLADAANRNGICCSEKISVSLRQPWCLKNLTALVNTGKGEPRRCSIGREAECPISSFCSLNGVNETNGICCFISLEELTCPVHMKPKYGKDGLERCNPHKVSPACQLGKDTCYFNRNYRIYYCCEEVLPGE</sequence>
<gene>
    <name evidence="2" type="ORF">TTRE_0000067601</name>
</gene>